<accession>A0A9P6EJH3</accession>
<feature type="compositionally biased region" description="Polar residues" evidence="1">
    <location>
        <begin position="38"/>
        <end position="49"/>
    </location>
</feature>
<feature type="region of interest" description="Disordered" evidence="1">
    <location>
        <begin position="16"/>
        <end position="142"/>
    </location>
</feature>
<dbReference type="Proteomes" id="UP000807306">
    <property type="component" value="Unassembled WGS sequence"/>
</dbReference>
<evidence type="ECO:0000256" key="1">
    <source>
        <dbReference type="SAM" id="MobiDB-lite"/>
    </source>
</evidence>
<comment type="caution">
    <text evidence="2">The sequence shown here is derived from an EMBL/GenBank/DDBJ whole genome shotgun (WGS) entry which is preliminary data.</text>
</comment>
<proteinExistence type="predicted"/>
<reference evidence="2" key="1">
    <citation type="submission" date="2020-11" db="EMBL/GenBank/DDBJ databases">
        <authorList>
            <consortium name="DOE Joint Genome Institute"/>
            <person name="Ahrendt S."/>
            <person name="Riley R."/>
            <person name="Andreopoulos W."/>
            <person name="Labutti K."/>
            <person name="Pangilinan J."/>
            <person name="Ruiz-Duenas F.J."/>
            <person name="Barrasa J.M."/>
            <person name="Sanchez-Garcia M."/>
            <person name="Camarero S."/>
            <person name="Miyauchi S."/>
            <person name="Serrano A."/>
            <person name="Linde D."/>
            <person name="Babiker R."/>
            <person name="Drula E."/>
            <person name="Ayuso-Fernandez I."/>
            <person name="Pacheco R."/>
            <person name="Padilla G."/>
            <person name="Ferreira P."/>
            <person name="Barriuso J."/>
            <person name="Kellner H."/>
            <person name="Castanera R."/>
            <person name="Alfaro M."/>
            <person name="Ramirez L."/>
            <person name="Pisabarro A.G."/>
            <person name="Kuo A."/>
            <person name="Tritt A."/>
            <person name="Lipzen A."/>
            <person name="He G."/>
            <person name="Yan M."/>
            <person name="Ng V."/>
            <person name="Cullen D."/>
            <person name="Martin F."/>
            <person name="Rosso M.-N."/>
            <person name="Henrissat B."/>
            <person name="Hibbett D."/>
            <person name="Martinez A.T."/>
            <person name="Grigoriev I.V."/>
        </authorList>
    </citation>
    <scope>NUCLEOTIDE SEQUENCE</scope>
    <source>
        <strain evidence="2">CBS 506.95</strain>
    </source>
</reference>
<keyword evidence="3" id="KW-1185">Reference proteome</keyword>
<evidence type="ECO:0000313" key="2">
    <source>
        <dbReference type="EMBL" id="KAF9530220.1"/>
    </source>
</evidence>
<dbReference type="AlphaFoldDB" id="A0A9P6EJH3"/>
<dbReference type="EMBL" id="MU157841">
    <property type="protein sequence ID" value="KAF9530220.1"/>
    <property type="molecule type" value="Genomic_DNA"/>
</dbReference>
<sequence length="201" mass="22121">MSQSSVKISFSNVTFNGSSSINIFDGNGFRSHELNPRLNRQGSPGANTRSRPKDGADRNAKASTNEKATENEPEGASDGVSNTSSSSSSSKEMVTFIRPHPPQTYSPATMQDKSKDTSEEKPEEVQDGQDRPSATFTSTQRRTVIQGPFRVTAEASITGMSAEHLKQMEDMIETVDQRTSAVAEAARQKSTRKHRYRCEWI</sequence>
<gene>
    <name evidence="2" type="ORF">CPB83DRAFT_851197</name>
</gene>
<organism evidence="2 3">
    <name type="scientific">Crepidotus variabilis</name>
    <dbReference type="NCBI Taxonomy" id="179855"/>
    <lineage>
        <taxon>Eukaryota</taxon>
        <taxon>Fungi</taxon>
        <taxon>Dikarya</taxon>
        <taxon>Basidiomycota</taxon>
        <taxon>Agaricomycotina</taxon>
        <taxon>Agaricomycetes</taxon>
        <taxon>Agaricomycetidae</taxon>
        <taxon>Agaricales</taxon>
        <taxon>Agaricineae</taxon>
        <taxon>Crepidotaceae</taxon>
        <taxon>Crepidotus</taxon>
    </lineage>
</organism>
<feature type="compositionally biased region" description="Polar residues" evidence="1">
    <location>
        <begin position="132"/>
        <end position="142"/>
    </location>
</feature>
<name>A0A9P6EJH3_9AGAR</name>
<protein>
    <submittedName>
        <fullName evidence="2">Uncharacterized protein</fullName>
    </submittedName>
</protein>
<feature type="compositionally biased region" description="Basic and acidic residues" evidence="1">
    <location>
        <begin position="51"/>
        <end position="60"/>
    </location>
</feature>
<evidence type="ECO:0000313" key="3">
    <source>
        <dbReference type="Proteomes" id="UP000807306"/>
    </source>
</evidence>
<feature type="compositionally biased region" description="Basic and acidic residues" evidence="1">
    <location>
        <begin position="112"/>
        <end position="130"/>
    </location>
</feature>